<dbReference type="EMBL" id="SDHX01000001">
    <property type="protein sequence ID" value="RXK56302.1"/>
    <property type="molecule type" value="Genomic_DNA"/>
</dbReference>
<protein>
    <recommendedName>
        <fullName evidence="4">Prepilin-type N-terminal cleavage/methylation domain-containing protein</fullName>
    </recommendedName>
</protein>
<sequence>MSGRCHRRAFSLVEVIMATGIFAASVTVVIALLPALARQGGESVESLAAQRVPDLLRHELNRLGVAGVDALAGQIPVMPAALADGFVLVADREVVRLHARDYLPPAAGLLATDEQFFLVECWRFPGEPLRFDSAKGFMALMVRVSWPHRLPGAGTPVATEARQEFLFTVAINR</sequence>
<gene>
    <name evidence="2" type="ORF">ESB00_10645</name>
</gene>
<comment type="caution">
    <text evidence="2">The sequence shown here is derived from an EMBL/GenBank/DDBJ whole genome shotgun (WGS) entry which is preliminary data.</text>
</comment>
<name>A0A4Q1CBL8_9BACT</name>
<evidence type="ECO:0000313" key="2">
    <source>
        <dbReference type="EMBL" id="RXK56302.1"/>
    </source>
</evidence>
<evidence type="ECO:0000313" key="3">
    <source>
        <dbReference type="Proteomes" id="UP000290218"/>
    </source>
</evidence>
<proteinExistence type="predicted"/>
<keyword evidence="1" id="KW-0812">Transmembrane</keyword>
<dbReference type="AlphaFoldDB" id="A0A4Q1CBL8"/>
<keyword evidence="1" id="KW-1133">Transmembrane helix</keyword>
<dbReference type="Proteomes" id="UP000290218">
    <property type="component" value="Unassembled WGS sequence"/>
</dbReference>
<reference evidence="2 3" key="1">
    <citation type="submission" date="2019-01" db="EMBL/GenBank/DDBJ databases">
        <title>Lacunisphaera sp. strain TWA-58.</title>
        <authorList>
            <person name="Chen W.-M."/>
        </authorList>
    </citation>
    <scope>NUCLEOTIDE SEQUENCE [LARGE SCALE GENOMIC DNA]</scope>
    <source>
        <strain evidence="2 3">TWA-58</strain>
    </source>
</reference>
<evidence type="ECO:0000256" key="1">
    <source>
        <dbReference type="SAM" id="Phobius"/>
    </source>
</evidence>
<feature type="transmembrane region" description="Helical" evidence="1">
    <location>
        <begin position="12"/>
        <end position="37"/>
    </location>
</feature>
<keyword evidence="1" id="KW-0472">Membrane</keyword>
<keyword evidence="3" id="KW-1185">Reference proteome</keyword>
<organism evidence="2 3">
    <name type="scientific">Oleiharenicola lentus</name>
    <dbReference type="NCBI Taxonomy" id="2508720"/>
    <lineage>
        <taxon>Bacteria</taxon>
        <taxon>Pseudomonadati</taxon>
        <taxon>Verrucomicrobiota</taxon>
        <taxon>Opitutia</taxon>
        <taxon>Opitutales</taxon>
        <taxon>Opitutaceae</taxon>
        <taxon>Oleiharenicola</taxon>
    </lineage>
</organism>
<evidence type="ECO:0008006" key="4">
    <source>
        <dbReference type="Google" id="ProtNLM"/>
    </source>
</evidence>
<accession>A0A4Q1CBL8</accession>